<dbReference type="GO" id="GO:0000379">
    <property type="term" value="P:tRNA-type intron splice site recognition and cleavage"/>
    <property type="evidence" value="ECO:0007669"/>
    <property type="project" value="TreeGrafter"/>
</dbReference>
<dbReference type="GO" id="GO:0000214">
    <property type="term" value="C:tRNA-intron endonuclease complex"/>
    <property type="evidence" value="ECO:0007669"/>
    <property type="project" value="TreeGrafter"/>
</dbReference>
<keyword evidence="7" id="KW-1185">Reference proteome</keyword>
<dbReference type="InterPro" id="IPR011856">
    <property type="entry name" value="tRNA_endonuc-like_dom_sf"/>
</dbReference>
<reference evidence="6" key="1">
    <citation type="journal article" date="2020" name="bioRxiv">
        <title>Comparative genomics of Chlamydomonas.</title>
        <authorList>
            <person name="Craig R.J."/>
            <person name="Hasan A.R."/>
            <person name="Ness R.W."/>
            <person name="Keightley P.D."/>
        </authorList>
    </citation>
    <scope>NUCLEOTIDE SEQUENCE</scope>
    <source>
        <strain evidence="6">CCAP 11/70</strain>
    </source>
</reference>
<organism evidence="6 7">
    <name type="scientific">Edaphochlamys debaryana</name>
    <dbReference type="NCBI Taxonomy" id="47281"/>
    <lineage>
        <taxon>Eukaryota</taxon>
        <taxon>Viridiplantae</taxon>
        <taxon>Chlorophyta</taxon>
        <taxon>core chlorophytes</taxon>
        <taxon>Chlorophyceae</taxon>
        <taxon>CS clade</taxon>
        <taxon>Chlamydomonadales</taxon>
        <taxon>Chlamydomonadales incertae sedis</taxon>
        <taxon>Edaphochlamys</taxon>
    </lineage>
</organism>
<evidence type="ECO:0000256" key="2">
    <source>
        <dbReference type="ARBA" id="ARBA00012573"/>
    </source>
</evidence>
<feature type="region of interest" description="Disordered" evidence="4">
    <location>
        <begin position="172"/>
        <end position="256"/>
    </location>
</feature>
<feature type="domain" description="tRNA intron endonuclease catalytic" evidence="5">
    <location>
        <begin position="327"/>
        <end position="413"/>
    </location>
</feature>
<evidence type="ECO:0000256" key="1">
    <source>
        <dbReference type="ARBA" id="ARBA00008078"/>
    </source>
</evidence>
<evidence type="ECO:0000313" key="6">
    <source>
        <dbReference type="EMBL" id="KAG2485418.1"/>
    </source>
</evidence>
<proteinExistence type="inferred from homology"/>
<name>A0A835XJT6_9CHLO</name>
<comment type="caution">
    <text evidence="6">The sequence shown here is derived from an EMBL/GenBank/DDBJ whole genome shotgun (WGS) entry which is preliminary data.</text>
</comment>
<dbReference type="InterPro" id="IPR036167">
    <property type="entry name" value="tRNA_intron_Endo_cat-like_sf"/>
</dbReference>
<dbReference type="InterPro" id="IPR006677">
    <property type="entry name" value="tRNA_intron_Endonuc_cat-like"/>
</dbReference>
<dbReference type="GO" id="GO:0005737">
    <property type="term" value="C:cytoplasm"/>
    <property type="evidence" value="ECO:0007669"/>
    <property type="project" value="TreeGrafter"/>
</dbReference>
<feature type="region of interest" description="Disordered" evidence="4">
    <location>
        <begin position="125"/>
        <end position="158"/>
    </location>
</feature>
<comment type="catalytic activity">
    <reaction evidence="3">
        <text>pretRNA = a 3'-half-tRNA molecule with a 5'-OH end + a 5'-half-tRNA molecule with a 2',3'-cyclic phosphate end + an intron with a 2',3'-cyclic phosphate and a 5'-hydroxyl terminus.</text>
        <dbReference type="EC" id="4.6.1.16"/>
    </reaction>
</comment>
<gene>
    <name evidence="6" type="ORF">HYH03_015800</name>
</gene>
<dbReference type="OrthoDB" id="10249562at2759"/>
<dbReference type="PANTHER" id="PTHR21227">
    <property type="entry name" value="TRNA-SPLICING ENDONUCLEASE SUBUNIT SEN2"/>
    <property type="match status" value="1"/>
</dbReference>
<comment type="similarity">
    <text evidence="1">Belongs to the tRNA-intron endonuclease family.</text>
</comment>
<dbReference type="Pfam" id="PF01974">
    <property type="entry name" value="tRNA_int_endo"/>
    <property type="match status" value="1"/>
</dbReference>
<dbReference type="SUPFAM" id="SSF53032">
    <property type="entry name" value="tRNA-intron endonuclease catalytic domain-like"/>
    <property type="match status" value="1"/>
</dbReference>
<evidence type="ECO:0000256" key="3">
    <source>
        <dbReference type="ARBA" id="ARBA00034031"/>
    </source>
</evidence>
<evidence type="ECO:0000256" key="4">
    <source>
        <dbReference type="SAM" id="MobiDB-lite"/>
    </source>
</evidence>
<dbReference type="PANTHER" id="PTHR21227:SF0">
    <property type="entry name" value="TRNA-SPLICING ENDONUCLEASE SUBUNIT SEN2"/>
    <property type="match status" value="1"/>
</dbReference>
<evidence type="ECO:0000259" key="5">
    <source>
        <dbReference type="Pfam" id="PF01974"/>
    </source>
</evidence>
<accession>A0A835XJT6</accession>
<dbReference type="GO" id="GO:0003676">
    <property type="term" value="F:nucleic acid binding"/>
    <property type="evidence" value="ECO:0007669"/>
    <property type="project" value="InterPro"/>
</dbReference>
<feature type="compositionally biased region" description="Gly residues" evidence="4">
    <location>
        <begin position="219"/>
        <end position="243"/>
    </location>
</feature>
<protein>
    <recommendedName>
        <fullName evidence="2">tRNA-intron lyase</fullName>
        <ecNumber evidence="2">4.6.1.16</ecNumber>
    </recommendedName>
</protein>
<dbReference type="CDD" id="cd22363">
    <property type="entry name" value="tRNA-intron_lyase_C"/>
    <property type="match status" value="1"/>
</dbReference>
<dbReference type="InterPro" id="IPR006676">
    <property type="entry name" value="tRNA_splic"/>
</dbReference>
<dbReference type="EC" id="4.6.1.16" evidence="2"/>
<feature type="compositionally biased region" description="Low complexity" evidence="4">
    <location>
        <begin position="172"/>
        <end position="193"/>
    </location>
</feature>
<dbReference type="Proteomes" id="UP000612055">
    <property type="component" value="Unassembled WGS sequence"/>
</dbReference>
<sequence>MGPLKRRRPWFLLRPDQCCRRFLAGLCLQMLSTLASLRMSALLQHGGVWLAVPPELAELLNQCCTGQMDGGSGTAEEVAAVLTPLVGELSLPEGVAPAAAAAAAATGPGPTAAAQPTVAAFAAPAEAAPVDEGPEGAQAAAAAVAQEPGHEGAGPGGEAAAQGLERLRVAGAAGASSGAEAAEAGAGADGPRPAAEPPAEAPEAPGPSGQDGAFPADDGGAGGGAGAGGGRGEGPGRGGGRGGRGGRGRGRGRGGAGPLPYCPAALGCRLVAVRLTLEEAFFLHSVLGCLQVYELQPGAAVPATSDDVRLLDTQGLWAALRRVRASFVTSYAAYHHLKAKGWLPRSGLLYGVDFVTYQLHPVGAHSDYGVLVIPVGPDGRPTGPHVPPSAHCWLDLQITNRLVSQVVKKLLLLFLLERPGGADHATPACLANFAVEERLVRRWVPDATRD</sequence>
<dbReference type="EMBL" id="JAEHOE010000129">
    <property type="protein sequence ID" value="KAG2485418.1"/>
    <property type="molecule type" value="Genomic_DNA"/>
</dbReference>
<dbReference type="GO" id="GO:0000213">
    <property type="term" value="F:tRNA-intron lyase activity"/>
    <property type="evidence" value="ECO:0007669"/>
    <property type="project" value="UniProtKB-EC"/>
</dbReference>
<dbReference type="Gene3D" id="3.40.1350.10">
    <property type="match status" value="1"/>
</dbReference>
<dbReference type="AlphaFoldDB" id="A0A835XJT6"/>
<evidence type="ECO:0000313" key="7">
    <source>
        <dbReference type="Proteomes" id="UP000612055"/>
    </source>
</evidence>
<feature type="compositionally biased region" description="Low complexity" evidence="4">
    <location>
        <begin position="125"/>
        <end position="147"/>
    </location>
</feature>